<feature type="compositionally biased region" description="Polar residues" evidence="1">
    <location>
        <begin position="153"/>
        <end position="178"/>
    </location>
</feature>
<organism evidence="2">
    <name type="scientific">Cyprideis torosa</name>
    <dbReference type="NCBI Taxonomy" id="163714"/>
    <lineage>
        <taxon>Eukaryota</taxon>
        <taxon>Metazoa</taxon>
        <taxon>Ecdysozoa</taxon>
        <taxon>Arthropoda</taxon>
        <taxon>Crustacea</taxon>
        <taxon>Oligostraca</taxon>
        <taxon>Ostracoda</taxon>
        <taxon>Podocopa</taxon>
        <taxon>Podocopida</taxon>
        <taxon>Cytherocopina</taxon>
        <taxon>Cytheroidea</taxon>
        <taxon>Cytherideidae</taxon>
        <taxon>Cyprideis</taxon>
    </lineage>
</organism>
<feature type="region of interest" description="Disordered" evidence="1">
    <location>
        <begin position="478"/>
        <end position="561"/>
    </location>
</feature>
<feature type="compositionally biased region" description="Low complexity" evidence="1">
    <location>
        <begin position="141"/>
        <end position="152"/>
    </location>
</feature>
<feature type="region of interest" description="Disordered" evidence="1">
    <location>
        <begin position="315"/>
        <end position="335"/>
    </location>
</feature>
<protein>
    <submittedName>
        <fullName evidence="2">Uncharacterized protein</fullName>
    </submittedName>
</protein>
<dbReference type="AlphaFoldDB" id="A0A7R8ZNM3"/>
<dbReference type="OrthoDB" id="76173at2759"/>
<name>A0A7R8ZNM3_9CRUS</name>
<reference evidence="2" key="1">
    <citation type="submission" date="2020-11" db="EMBL/GenBank/DDBJ databases">
        <authorList>
            <person name="Tran Van P."/>
        </authorList>
    </citation>
    <scope>NUCLEOTIDE SEQUENCE</scope>
</reference>
<feature type="compositionally biased region" description="Low complexity" evidence="1">
    <location>
        <begin position="106"/>
        <end position="117"/>
    </location>
</feature>
<feature type="region of interest" description="Disordered" evidence="1">
    <location>
        <begin position="1"/>
        <end position="182"/>
    </location>
</feature>
<feature type="compositionally biased region" description="Polar residues" evidence="1">
    <location>
        <begin position="118"/>
        <end position="140"/>
    </location>
</feature>
<proteinExistence type="predicted"/>
<dbReference type="EMBL" id="OB660881">
    <property type="protein sequence ID" value="CAD7226635.1"/>
    <property type="molecule type" value="Genomic_DNA"/>
</dbReference>
<evidence type="ECO:0000313" key="2">
    <source>
        <dbReference type="EMBL" id="CAD7226635.1"/>
    </source>
</evidence>
<feature type="compositionally biased region" description="Low complexity" evidence="1">
    <location>
        <begin position="78"/>
        <end position="96"/>
    </location>
</feature>
<accession>A0A7R8ZNM3</accession>
<gene>
    <name evidence="2" type="ORF">CTOB1V02_LOCUS4551</name>
</gene>
<feature type="compositionally biased region" description="Low complexity" evidence="1">
    <location>
        <begin position="521"/>
        <end position="541"/>
    </location>
</feature>
<evidence type="ECO:0000256" key="1">
    <source>
        <dbReference type="SAM" id="MobiDB-lite"/>
    </source>
</evidence>
<sequence length="561" mass="61701">MLGGGARGRLLQEPPRIPLQRTVPEVSLISQESSGEDFLPPASGEGPPCPRPYPPHLRRPPPADRLPFASTPQNSPRFQQTSSGFQQTSSGFQQTSPGFPQNSPRFQQTSSGFQQTSPGFQQTSPGFPQNSPRFPQNSPRFQQTSSGFQQTSPGFQETSPGFQQSASGFQETLVTPSPSVAHLTPGRLPPIQAQPHTEELFFLLEEQRVQLRDMADAVHRILQGQSQLERTMQPSAPTPPPCPSCRQRQVREAGTQTEHETATVGTSTSLVWGELKEALGELVGDERSQPDRGERGCLRKVLGPYNHILVTEEEQREYRQQPRPPSQPGLVGLTGDGGSLVVERTRRQIRKNFGVSFIDGLESPGSNKGAGRRMGVDERAFGECGDFASTYVPKVNYMSLVMDEEQEGVSYVHSHRGAEWDSLSAKYLQEPVRQDVEGSPSSASSSGVTVYGMSLKNVSFATQRYLRKYGLLDSDVDVGEPQKRIPQPPPRKTVGFRPKENIPPSPPSEGARNPLQNWIGRTSPMSSSPESRSPARRTPTPEADESLHLDLEALKRQPKLL</sequence>
<feature type="compositionally biased region" description="Basic and acidic residues" evidence="1">
    <location>
        <begin position="545"/>
        <end position="555"/>
    </location>
</feature>